<dbReference type="InterPro" id="IPR010656">
    <property type="entry name" value="DctM"/>
</dbReference>
<accession>A0A5P6PES7</accession>
<feature type="transmembrane region" description="Helical" evidence="9">
    <location>
        <begin position="523"/>
        <end position="553"/>
    </location>
</feature>
<sequence>MAHVEMTPAVTRTLAGEVAEPPRRRSLLGSIELALKWLVEIPAAILVVAEIVILFAGVVSRYVLHAPLVWSDELASMLFLWLAMLGSAVAFRRSEHMRMTALVGSAGPRLWAYLDVVATCAALAFLLLIVHPSYEYAYEESFITTPALQISNTWRAAALPVGICLMVLFALLRLARVGDLKTLLAAVATVVVLIALFWFAQPLLKPLGNINLVIFFVGVVGFCVFAGVPIAFAFGLAIFGYLALTTRTPLMVLVGRMDEGMSHLILLSVPLFVFLGLLIEMTGMARAMVAFLASLLGHVRGGLHYVLVGAMYLVSGISGAKAADMAAVAPVLFPEMKQRGARPGDLVALLAATGAQTETIPPSLVLITIGSVTGVSISALFTGGLLPGVVLALTLSGLVWWRYRGEDLSHVRRATSGEIARAFVISIPALALPFVIRYAVVEGIATATEVSTIGIVYALVIGLLIYRQFDWRRLLPMLIETACLSGAILLIIGTATGMAWGLTQSGFSRALAASMTGLPGGSATFIAVSILAFVILGSVLEGIPAIVLFGPLLFPIARLVGVHEVHYAMIIILAMGIGLFAPPFGVGYYAACAIGKVDPAEGIRPIWGYLLALLVGLIIVAIFPWISIGFL</sequence>
<dbReference type="GO" id="GO:0005886">
    <property type="term" value="C:plasma membrane"/>
    <property type="evidence" value="ECO:0007669"/>
    <property type="project" value="UniProtKB-SubCell"/>
</dbReference>
<keyword evidence="6 9" id="KW-1133">Transmembrane helix</keyword>
<dbReference type="NCBIfam" id="TIGR00786">
    <property type="entry name" value="dctM"/>
    <property type="match status" value="1"/>
</dbReference>
<dbReference type="RefSeq" id="WP_151650238.1">
    <property type="nucleotide sequence ID" value="NZ_CP044543.1"/>
</dbReference>
<comment type="subcellular location">
    <subcellularLocation>
        <location evidence="1 8">Cell inner membrane</location>
        <topology evidence="1 8">Multi-pass membrane protein</topology>
    </subcellularLocation>
</comment>
<evidence type="ECO:0000313" key="12">
    <source>
        <dbReference type="EMBL" id="QFI76790.1"/>
    </source>
</evidence>
<dbReference type="OrthoDB" id="7847241at2"/>
<protein>
    <submittedName>
        <fullName evidence="12">TRAP transporter large permease subunit</fullName>
    </submittedName>
</protein>
<evidence type="ECO:0000256" key="2">
    <source>
        <dbReference type="ARBA" id="ARBA00022448"/>
    </source>
</evidence>
<feature type="transmembrane region" description="Helical" evidence="9">
    <location>
        <begin position="212"/>
        <end position="244"/>
    </location>
</feature>
<dbReference type="KEGG" id="bbet:F8237_32950"/>
<feature type="transmembrane region" description="Helical" evidence="9">
    <location>
        <begin position="375"/>
        <end position="401"/>
    </location>
</feature>
<dbReference type="InterPro" id="IPR004681">
    <property type="entry name" value="TRAP_DctM"/>
</dbReference>
<dbReference type="AlphaFoldDB" id="A0A5P6PES7"/>
<feature type="transmembrane region" description="Helical" evidence="9">
    <location>
        <begin position="154"/>
        <end position="175"/>
    </location>
</feature>
<feature type="transmembrane region" description="Helical" evidence="9">
    <location>
        <begin position="346"/>
        <end position="369"/>
    </location>
</feature>
<dbReference type="Pfam" id="PF06808">
    <property type="entry name" value="DctM"/>
    <property type="match status" value="1"/>
</dbReference>
<proteinExistence type="predicted"/>
<feature type="transmembrane region" description="Helical" evidence="9">
    <location>
        <begin position="182"/>
        <end position="200"/>
    </location>
</feature>
<evidence type="ECO:0000313" key="13">
    <source>
        <dbReference type="Proteomes" id="UP000325641"/>
    </source>
</evidence>
<evidence type="ECO:0000256" key="9">
    <source>
        <dbReference type="SAM" id="Phobius"/>
    </source>
</evidence>
<comment type="function">
    <text evidence="8">Part of the tripartite ATP-independent periplasmic (TRAP) transport system.</text>
</comment>
<evidence type="ECO:0000256" key="7">
    <source>
        <dbReference type="ARBA" id="ARBA00023136"/>
    </source>
</evidence>
<feature type="transmembrane region" description="Helical" evidence="9">
    <location>
        <begin position="422"/>
        <end position="440"/>
    </location>
</feature>
<feature type="transmembrane region" description="Helical" evidence="9">
    <location>
        <begin position="305"/>
        <end position="334"/>
    </location>
</feature>
<name>A0A5P6PES7_9BRAD</name>
<feature type="transmembrane region" description="Helical" evidence="9">
    <location>
        <begin position="33"/>
        <end position="62"/>
    </location>
</feature>
<feature type="transmembrane region" description="Helical" evidence="9">
    <location>
        <begin position="606"/>
        <end position="626"/>
    </location>
</feature>
<evidence type="ECO:0000256" key="4">
    <source>
        <dbReference type="ARBA" id="ARBA00022519"/>
    </source>
</evidence>
<evidence type="ECO:0000256" key="8">
    <source>
        <dbReference type="RuleBase" id="RU369079"/>
    </source>
</evidence>
<reference evidence="13" key="1">
    <citation type="submission" date="2019-10" db="EMBL/GenBank/DDBJ databases">
        <title>Complete Genome Sequence of Bradyrhizobium betae type strain PL7HG1T.</title>
        <authorList>
            <person name="Bromfield E.S.P."/>
            <person name="Cloutier S."/>
        </authorList>
    </citation>
    <scope>NUCLEOTIDE SEQUENCE [LARGE SCALE GENOMIC DNA]</scope>
    <source>
        <strain evidence="13">PL7HG1</strain>
    </source>
</reference>
<feature type="transmembrane region" description="Helical" evidence="9">
    <location>
        <begin position="74"/>
        <end position="91"/>
    </location>
</feature>
<keyword evidence="2 8" id="KW-0813">Transport</keyword>
<keyword evidence="7 9" id="KW-0472">Membrane</keyword>
<keyword evidence="5 9" id="KW-0812">Transmembrane</keyword>
<dbReference type="Proteomes" id="UP000325641">
    <property type="component" value="Chromosome"/>
</dbReference>
<feature type="transmembrane region" description="Helical" evidence="9">
    <location>
        <begin position="478"/>
        <end position="503"/>
    </location>
</feature>
<dbReference type="PANTHER" id="PTHR33362">
    <property type="entry name" value="SIALIC ACID TRAP TRANSPORTER PERMEASE PROTEIN SIAT-RELATED"/>
    <property type="match status" value="1"/>
</dbReference>
<evidence type="ECO:0000256" key="6">
    <source>
        <dbReference type="ARBA" id="ARBA00022989"/>
    </source>
</evidence>
<evidence type="ECO:0000256" key="1">
    <source>
        <dbReference type="ARBA" id="ARBA00004429"/>
    </source>
</evidence>
<dbReference type="EMBL" id="CP044543">
    <property type="protein sequence ID" value="QFI76790.1"/>
    <property type="molecule type" value="Genomic_DNA"/>
</dbReference>
<keyword evidence="4 8" id="KW-0997">Cell inner membrane</keyword>
<keyword evidence="3" id="KW-1003">Cell membrane</keyword>
<feature type="transmembrane region" description="Helical" evidence="9">
    <location>
        <begin position="112"/>
        <end position="134"/>
    </location>
</feature>
<feature type="transmembrane region" description="Helical" evidence="9">
    <location>
        <begin position="565"/>
        <end position="586"/>
    </location>
</feature>
<feature type="domain" description="Tripartite ATP-independent periplasmic transporters DctQ component" evidence="10">
    <location>
        <begin position="51"/>
        <end position="176"/>
    </location>
</feature>
<feature type="transmembrane region" description="Helical" evidence="9">
    <location>
        <begin position="446"/>
        <end position="466"/>
    </location>
</feature>
<feature type="transmembrane region" description="Helical" evidence="9">
    <location>
        <begin position="264"/>
        <end position="285"/>
    </location>
</feature>
<evidence type="ECO:0000259" key="10">
    <source>
        <dbReference type="Pfam" id="PF04290"/>
    </source>
</evidence>
<evidence type="ECO:0000256" key="5">
    <source>
        <dbReference type="ARBA" id="ARBA00022692"/>
    </source>
</evidence>
<dbReference type="Pfam" id="PF04290">
    <property type="entry name" value="DctQ"/>
    <property type="match status" value="1"/>
</dbReference>
<organism evidence="12 13">
    <name type="scientific">Bradyrhizobium betae</name>
    <dbReference type="NCBI Taxonomy" id="244734"/>
    <lineage>
        <taxon>Bacteria</taxon>
        <taxon>Pseudomonadati</taxon>
        <taxon>Pseudomonadota</taxon>
        <taxon>Alphaproteobacteria</taxon>
        <taxon>Hyphomicrobiales</taxon>
        <taxon>Nitrobacteraceae</taxon>
        <taxon>Bradyrhizobium</taxon>
    </lineage>
</organism>
<feature type="domain" description="TRAP C4-dicarboxylate transport system permease DctM subunit" evidence="11">
    <location>
        <begin position="222"/>
        <end position="626"/>
    </location>
</feature>
<evidence type="ECO:0000259" key="11">
    <source>
        <dbReference type="Pfam" id="PF06808"/>
    </source>
</evidence>
<evidence type="ECO:0000256" key="3">
    <source>
        <dbReference type="ARBA" id="ARBA00022475"/>
    </source>
</evidence>
<dbReference type="GO" id="GO:0022857">
    <property type="term" value="F:transmembrane transporter activity"/>
    <property type="evidence" value="ECO:0007669"/>
    <property type="project" value="UniProtKB-UniRule"/>
</dbReference>
<dbReference type="InterPro" id="IPR055348">
    <property type="entry name" value="DctQ"/>
</dbReference>
<gene>
    <name evidence="12" type="ORF">F8237_32950</name>
</gene>
<dbReference type="PANTHER" id="PTHR33362:SF2">
    <property type="entry name" value="TRAP TRANSPORTER LARGE PERMEASE PROTEIN"/>
    <property type="match status" value="1"/>
</dbReference>